<evidence type="ECO:0000256" key="5">
    <source>
        <dbReference type="ARBA" id="ARBA00022729"/>
    </source>
</evidence>
<keyword evidence="9 14" id="KW-0472">Membrane</keyword>
<evidence type="ECO:0000256" key="2">
    <source>
        <dbReference type="ARBA" id="ARBA00005925"/>
    </source>
</evidence>
<keyword evidence="7" id="KW-0130">Cell adhesion</keyword>
<evidence type="ECO:0000256" key="6">
    <source>
        <dbReference type="ARBA" id="ARBA00022737"/>
    </source>
</evidence>
<comment type="subcellular location">
    <subcellularLocation>
        <location evidence="1">Membrane</location>
        <topology evidence="1">Single-pass type I membrane protein</topology>
    </subcellularLocation>
</comment>
<dbReference type="InterPro" id="IPR013783">
    <property type="entry name" value="Ig-like_fold"/>
</dbReference>
<dbReference type="InterPro" id="IPR013162">
    <property type="entry name" value="CD80_C2-set"/>
</dbReference>
<dbReference type="Proteomes" id="UP000694552">
    <property type="component" value="Unplaced"/>
</dbReference>
<dbReference type="Pfam" id="PF03921">
    <property type="entry name" value="ICAM_N"/>
    <property type="match status" value="1"/>
</dbReference>
<dbReference type="Pfam" id="PF21146">
    <property type="entry name" value="ICAM1_3_5_D2"/>
    <property type="match status" value="1"/>
</dbReference>
<dbReference type="InterPro" id="IPR036179">
    <property type="entry name" value="Ig-like_dom_sf"/>
</dbReference>
<keyword evidence="4 14" id="KW-0812">Transmembrane</keyword>
<dbReference type="SMART" id="SM00408">
    <property type="entry name" value="IGc2"/>
    <property type="match status" value="1"/>
</dbReference>
<keyword evidence="17" id="KW-1185">Reference proteome</keyword>
<dbReference type="PANTHER" id="PTHR13771">
    <property type="entry name" value="INTERCELLULAR ADHESION MOLECULE"/>
    <property type="match status" value="1"/>
</dbReference>
<dbReference type="InterPro" id="IPR013768">
    <property type="entry name" value="ICAM_N"/>
</dbReference>
<keyword evidence="10" id="KW-1015">Disulfide bond</keyword>
<evidence type="ECO:0000259" key="15">
    <source>
        <dbReference type="PROSITE" id="PS50835"/>
    </source>
</evidence>
<evidence type="ECO:0000313" key="17">
    <source>
        <dbReference type="Proteomes" id="UP000694552"/>
    </source>
</evidence>
<reference evidence="16" key="1">
    <citation type="submission" date="2025-08" db="UniProtKB">
        <authorList>
            <consortium name="Ensembl"/>
        </authorList>
    </citation>
    <scope>IDENTIFICATION</scope>
</reference>
<evidence type="ECO:0000313" key="16">
    <source>
        <dbReference type="Ensembl" id="ENSOSUP00000013550.1"/>
    </source>
</evidence>
<comment type="similarity">
    <text evidence="2">Belongs to the immunoglobulin superfamily. ICAM family.</text>
</comment>
<evidence type="ECO:0000256" key="4">
    <source>
        <dbReference type="ARBA" id="ARBA00022692"/>
    </source>
</evidence>
<evidence type="ECO:0000256" key="10">
    <source>
        <dbReference type="ARBA" id="ARBA00023157"/>
    </source>
</evidence>
<dbReference type="InterPro" id="IPR048679">
    <property type="entry name" value="ICAM1_3_5_D2"/>
</dbReference>
<keyword evidence="12" id="KW-0393">Immunoglobulin domain</keyword>
<dbReference type="PROSITE" id="PS50835">
    <property type="entry name" value="IG_LIKE"/>
    <property type="match status" value="2"/>
</dbReference>
<evidence type="ECO:0000256" key="13">
    <source>
        <dbReference type="SAM" id="MobiDB-lite"/>
    </source>
</evidence>
<keyword evidence="11" id="KW-0325">Glycoprotein</keyword>
<evidence type="ECO:0000256" key="3">
    <source>
        <dbReference type="ARBA" id="ARBA00022553"/>
    </source>
</evidence>
<keyword evidence="3" id="KW-0597">Phosphoprotein</keyword>
<feature type="transmembrane region" description="Helical" evidence="14">
    <location>
        <begin position="484"/>
        <end position="508"/>
    </location>
</feature>
<keyword evidence="5" id="KW-0732">Signal</keyword>
<keyword evidence="6" id="KW-0677">Repeat</keyword>
<keyword evidence="8 14" id="KW-1133">Transmembrane helix</keyword>
<dbReference type="SUPFAM" id="SSF48726">
    <property type="entry name" value="Immunoglobulin"/>
    <property type="match status" value="3"/>
</dbReference>
<evidence type="ECO:0000256" key="11">
    <source>
        <dbReference type="ARBA" id="ARBA00023180"/>
    </source>
</evidence>
<protein>
    <recommendedName>
        <fullName evidence="15">Ig-like domain-containing protein</fullName>
    </recommendedName>
</protein>
<name>A0A8C8B2W4_9STRI</name>
<proteinExistence type="inferred from homology"/>
<evidence type="ECO:0000256" key="14">
    <source>
        <dbReference type="SAM" id="Phobius"/>
    </source>
</evidence>
<dbReference type="PRINTS" id="PR01472">
    <property type="entry name" value="ICAMVCAM1"/>
</dbReference>
<dbReference type="Gene3D" id="2.60.40.10">
    <property type="entry name" value="Immunoglobulins"/>
    <property type="match status" value="5"/>
</dbReference>
<dbReference type="GO" id="GO:0005178">
    <property type="term" value="F:integrin binding"/>
    <property type="evidence" value="ECO:0007669"/>
    <property type="project" value="InterPro"/>
</dbReference>
<dbReference type="AlphaFoldDB" id="A0A8C8B2W4"/>
<evidence type="ECO:0000256" key="12">
    <source>
        <dbReference type="ARBA" id="ARBA00023319"/>
    </source>
</evidence>
<organism evidence="16 17">
    <name type="scientific">Otus sunia</name>
    <name type="common">Oriental scops-owl</name>
    <dbReference type="NCBI Taxonomy" id="257818"/>
    <lineage>
        <taxon>Eukaryota</taxon>
        <taxon>Metazoa</taxon>
        <taxon>Chordata</taxon>
        <taxon>Craniata</taxon>
        <taxon>Vertebrata</taxon>
        <taxon>Euteleostomi</taxon>
        <taxon>Archelosauria</taxon>
        <taxon>Archosauria</taxon>
        <taxon>Dinosauria</taxon>
        <taxon>Saurischia</taxon>
        <taxon>Theropoda</taxon>
        <taxon>Coelurosauria</taxon>
        <taxon>Aves</taxon>
        <taxon>Neognathae</taxon>
        <taxon>Neoaves</taxon>
        <taxon>Telluraves</taxon>
        <taxon>Strigiformes</taxon>
        <taxon>Strigidae</taxon>
        <taxon>Otus</taxon>
    </lineage>
</organism>
<feature type="domain" description="Ig-like" evidence="15">
    <location>
        <begin position="115"/>
        <end position="216"/>
    </location>
</feature>
<dbReference type="InterPro" id="IPR007110">
    <property type="entry name" value="Ig-like_dom"/>
</dbReference>
<dbReference type="InterPro" id="IPR003987">
    <property type="entry name" value="ICAM_VCAM_N"/>
</dbReference>
<accession>A0A8C8B2W4</accession>
<reference evidence="16" key="2">
    <citation type="submission" date="2025-09" db="UniProtKB">
        <authorList>
            <consortium name="Ensembl"/>
        </authorList>
    </citation>
    <scope>IDENTIFICATION</scope>
</reference>
<feature type="region of interest" description="Disordered" evidence="13">
    <location>
        <begin position="520"/>
        <end position="552"/>
    </location>
</feature>
<dbReference type="GO" id="GO:0005886">
    <property type="term" value="C:plasma membrane"/>
    <property type="evidence" value="ECO:0007669"/>
    <property type="project" value="TreeGrafter"/>
</dbReference>
<sequence length="552" mass="60602">MRLGGSPQPPTPHLNPWLLPAGRLAASFELLIEPAVPVVEYGGSVKLMLKTLCTNPKAAGNVETSIRKKVKNVSKEETEVELFNVTEWNPQLVIFYACYGDREKIPTKLIVYRVPESVELEPVPELAVNKSHELVCRVNGTAPIQNLTVILWRGDEVLLTKTFEEEKRNGSVPVQVTHNLTAQRQDNGQNVTCQAVLDLTPHGPRSNLTSNPQTLTVYGKSQNHRVLQVGKTGKTMNVSCIGGHIFPVAKFKLTFANQTLNVSVSQDGHRATAAVSHSQPGDFRLVCTMTVGPKVRQKEVTVHVYSFPFPQLNVNTTSPAANTTLAGGCHLPPGHSAELQLQIRAGRTVLVEWGPSPLNFSLMLQEEDDGMELSCDAKIQKNSEALTKNVSVWLNVTAGPRMDDGSCPRSQNWTEGQDETLRCRARGNPRPQLECAKDGEPFPAGVPRPVTRAHAGTYHCRATNLLGTANRTITVVVHYHDPNVVLLALVTVAVVAALATAGVSYGVYYRKKKIRHYRLQQRQQQREMESRRPPASSEETAALNGSVREAQA</sequence>
<dbReference type="PANTHER" id="PTHR13771:SF9">
    <property type="entry name" value="INTERCELLULAR ADHESION MOLECULE 5"/>
    <property type="match status" value="1"/>
</dbReference>
<evidence type="ECO:0000256" key="1">
    <source>
        <dbReference type="ARBA" id="ARBA00004479"/>
    </source>
</evidence>
<dbReference type="Pfam" id="PF13895">
    <property type="entry name" value="Ig_2"/>
    <property type="match status" value="1"/>
</dbReference>
<feature type="domain" description="Ig-like" evidence="15">
    <location>
        <begin position="400"/>
        <end position="474"/>
    </location>
</feature>
<evidence type="ECO:0000256" key="8">
    <source>
        <dbReference type="ARBA" id="ARBA00022989"/>
    </source>
</evidence>
<evidence type="ECO:0000256" key="7">
    <source>
        <dbReference type="ARBA" id="ARBA00022889"/>
    </source>
</evidence>
<dbReference type="Ensembl" id="ENSOSUT00000014004.1">
    <property type="protein sequence ID" value="ENSOSUP00000013550.1"/>
    <property type="gene ID" value="ENSOSUG00000009734.1"/>
</dbReference>
<dbReference type="InterPro" id="IPR047012">
    <property type="entry name" value="ICAM_VCAM"/>
</dbReference>
<dbReference type="FunFam" id="2.60.40.10:FF:002232">
    <property type="entry name" value="Intercellular adhesion molecule 3"/>
    <property type="match status" value="1"/>
</dbReference>
<dbReference type="InterPro" id="IPR003598">
    <property type="entry name" value="Ig_sub2"/>
</dbReference>
<dbReference type="GO" id="GO:0098609">
    <property type="term" value="P:cell-cell adhesion"/>
    <property type="evidence" value="ECO:0007669"/>
    <property type="project" value="InterPro"/>
</dbReference>
<evidence type="ECO:0000256" key="9">
    <source>
        <dbReference type="ARBA" id="ARBA00023136"/>
    </source>
</evidence>
<dbReference type="Pfam" id="PF08205">
    <property type="entry name" value="C2-set_2"/>
    <property type="match status" value="1"/>
</dbReference>